<feature type="signal peptide" evidence="2">
    <location>
        <begin position="1"/>
        <end position="17"/>
    </location>
</feature>
<dbReference type="PaxDb" id="6239-Y73C8C.9"/>
<dbReference type="CTD" id="190663"/>
<dbReference type="OrthoDB" id="5875846at2759"/>
<dbReference type="UCSC" id="Y73C8C.9">
    <property type="organism name" value="c. elegans"/>
</dbReference>
<dbReference type="STRING" id="6239.Y73C8C.9.1"/>
<protein>
    <submittedName>
        <fullName evidence="3">Serpentine Receptor, class T</fullName>
    </submittedName>
</protein>
<feature type="transmembrane region" description="Helical" evidence="1">
    <location>
        <begin position="191"/>
        <end position="209"/>
    </location>
</feature>
<keyword evidence="2" id="KW-0732">Signal</keyword>
<feature type="transmembrane region" description="Helical" evidence="1">
    <location>
        <begin position="80"/>
        <end position="102"/>
    </location>
</feature>
<dbReference type="PANTHER" id="PTHR23021:SF28">
    <property type="entry name" value="SERPENTINE RECEPTOR, CLASS T-RELATED"/>
    <property type="match status" value="1"/>
</dbReference>
<dbReference type="eggNOG" id="ENOG502TG2Q">
    <property type="taxonomic scope" value="Eukaryota"/>
</dbReference>
<keyword evidence="1" id="KW-1133">Transmembrane helix</keyword>
<evidence type="ECO:0000313" key="4">
    <source>
        <dbReference type="Proteomes" id="UP000001940"/>
    </source>
</evidence>
<dbReference type="AGR" id="WB:WBGene00022266"/>
<dbReference type="KEGG" id="cel:CELE_Y73C8C.9"/>
<feature type="transmembrane region" description="Helical" evidence="1">
    <location>
        <begin position="316"/>
        <end position="336"/>
    </location>
</feature>
<dbReference type="Proteomes" id="UP000001940">
    <property type="component" value="Chromosome V"/>
</dbReference>
<dbReference type="WormBase" id="Y73C8C.9">
    <property type="protein sequence ID" value="CE51210"/>
    <property type="gene ID" value="WBGene00022266"/>
    <property type="gene designation" value="srt-56"/>
</dbReference>
<dbReference type="EMBL" id="BX284605">
    <property type="protein sequence ID" value="CCD67823.2"/>
    <property type="molecule type" value="Genomic_DNA"/>
</dbReference>
<keyword evidence="4" id="KW-1185">Reference proteome</keyword>
<evidence type="ECO:0000256" key="2">
    <source>
        <dbReference type="SAM" id="SignalP"/>
    </source>
</evidence>
<feature type="transmembrane region" description="Helical" evidence="1">
    <location>
        <begin position="150"/>
        <end position="171"/>
    </location>
</feature>
<dbReference type="GeneID" id="190663"/>
<feature type="chain" id="PRO_5006752479" evidence="2">
    <location>
        <begin position="18"/>
        <end position="364"/>
    </location>
</feature>
<evidence type="ECO:0000313" key="5">
    <source>
        <dbReference type="WormBase" id="Y73C8C.9"/>
    </source>
</evidence>
<dbReference type="InterPro" id="IPR019425">
    <property type="entry name" value="7TM_GPCR_serpentine_rcpt_Srt"/>
</dbReference>
<evidence type="ECO:0000256" key="1">
    <source>
        <dbReference type="SAM" id="Phobius"/>
    </source>
</evidence>
<keyword evidence="1" id="KW-0812">Transmembrane</keyword>
<sequence length="364" mass="41674">MKLFKTILIFTIFQISASNFWASGRLPEEIQEMLDMMSAVDSPRYPGFRNFYRYSVSRYNCSGKNHAEWYETGVKRFGWGIYYISSGLLFQVIGWPVLYIFFTKIKMKAYIVMIFIGVIEITEVWGNSIWPGFVALLGEVYCTSPQIMTIVGKVTMVQWILGSATAVFLGIHRLLSMINFGESLINTNAMISFWLAFLTIYAIYGSLFFDTVLFNSDYMAPLLDPMTEQEGVTYSNNFLYFHNISAAVLLVTVYTSLCLVWRFREVKNFSAQAMKFQKSLLLQSICISLTYAVPAISFVTLYFFVTPKWFSHASDISYQLSGGIPFIMYIVLNNTVREEIFSCCKKNPASSQVKIHSTTVHSFN</sequence>
<dbReference type="RefSeq" id="NP_503856.2">
    <property type="nucleotide sequence ID" value="NM_071455.4"/>
</dbReference>
<keyword evidence="3" id="KW-0675">Receptor</keyword>
<proteinExistence type="predicted"/>
<feature type="transmembrane region" description="Helical" evidence="1">
    <location>
        <begin position="240"/>
        <end position="260"/>
    </location>
</feature>
<evidence type="ECO:0000313" key="3">
    <source>
        <dbReference type="EMBL" id="CCD67823.2"/>
    </source>
</evidence>
<dbReference type="SMR" id="Q9TXW8"/>
<dbReference type="InParanoid" id="Q9TXW8"/>
<dbReference type="HOGENOM" id="CLU_053041_3_0_1"/>
<reference evidence="3 4" key="1">
    <citation type="journal article" date="1998" name="Science">
        <title>Genome sequence of the nematode C. elegans: a platform for investigating biology.</title>
        <authorList>
            <consortium name="The C. elegans sequencing consortium"/>
            <person name="Sulson J.E."/>
            <person name="Waterston R."/>
        </authorList>
    </citation>
    <scope>NUCLEOTIDE SEQUENCE [LARGE SCALE GENOMIC DNA]</scope>
    <source>
        <strain evidence="3 4">Bristol N2</strain>
    </source>
</reference>
<dbReference type="PANTHER" id="PTHR23021">
    <property type="entry name" value="SERPENTINE RECEPTOR, CLASS T"/>
    <property type="match status" value="1"/>
</dbReference>
<organism evidence="3 4">
    <name type="scientific">Caenorhabditis elegans</name>
    <dbReference type="NCBI Taxonomy" id="6239"/>
    <lineage>
        <taxon>Eukaryota</taxon>
        <taxon>Metazoa</taxon>
        <taxon>Ecdysozoa</taxon>
        <taxon>Nematoda</taxon>
        <taxon>Chromadorea</taxon>
        <taxon>Rhabditida</taxon>
        <taxon>Rhabditina</taxon>
        <taxon>Rhabditomorpha</taxon>
        <taxon>Rhabditoidea</taxon>
        <taxon>Rhabditidae</taxon>
        <taxon>Peloderinae</taxon>
        <taxon>Caenorhabditis</taxon>
    </lineage>
</organism>
<name>Q9TXW8_CAEEL</name>
<feature type="transmembrane region" description="Helical" evidence="1">
    <location>
        <begin position="109"/>
        <end position="130"/>
    </location>
</feature>
<dbReference type="PIR" id="T33798">
    <property type="entry name" value="T33798"/>
</dbReference>
<dbReference type="AlphaFoldDB" id="Q9TXW8"/>
<keyword evidence="1" id="KW-0472">Membrane</keyword>
<feature type="transmembrane region" description="Helical" evidence="1">
    <location>
        <begin position="280"/>
        <end position="304"/>
    </location>
</feature>
<accession>Q9TXW8</accession>
<gene>
    <name evidence="3 5" type="primary">srt-56</name>
    <name evidence="3" type="ORF">CELE_Y73C8C.9</name>
    <name evidence="5" type="ORF">Y73C8C.9</name>
</gene>
<dbReference type="Pfam" id="PF10321">
    <property type="entry name" value="7TM_GPCR_Srt"/>
    <property type="match status" value="1"/>
</dbReference>